<proteinExistence type="predicted"/>
<comment type="caution">
    <text evidence="8">The sequence shown here is derived from an EMBL/GenBank/DDBJ whole genome shotgun (WGS) entry which is preliminary data.</text>
</comment>
<keyword evidence="2 4" id="KW-0863">Zinc-finger</keyword>
<dbReference type="OrthoDB" id="1630758at2759"/>
<dbReference type="Pfam" id="PF13516">
    <property type="entry name" value="LRR_6"/>
    <property type="match status" value="2"/>
</dbReference>
<dbReference type="AlphaFoldDB" id="A0A9Q0R9U6"/>
<dbReference type="SMART" id="SM00184">
    <property type="entry name" value="RING"/>
    <property type="match status" value="1"/>
</dbReference>
<dbReference type="InterPro" id="IPR001611">
    <property type="entry name" value="Leu-rich_rpt"/>
</dbReference>
<reference evidence="8" key="1">
    <citation type="submission" date="2022-10" db="EMBL/GenBank/DDBJ databases">
        <title>Novel sulphate-reducing endosymbionts in the free-living metamonad Anaeramoeba.</title>
        <authorList>
            <person name="Jerlstrom-Hultqvist J."/>
            <person name="Cepicka I."/>
            <person name="Gallot-Lavallee L."/>
            <person name="Salas-Leiva D."/>
            <person name="Curtis B.A."/>
            <person name="Zahonova K."/>
            <person name="Pipaliya S."/>
            <person name="Dacks J."/>
            <person name="Roger A.J."/>
        </authorList>
    </citation>
    <scope>NUCLEOTIDE SEQUENCE</scope>
    <source>
        <strain evidence="8">BMAN</strain>
    </source>
</reference>
<feature type="region of interest" description="Disordered" evidence="5">
    <location>
        <begin position="544"/>
        <end position="563"/>
    </location>
</feature>
<evidence type="ECO:0000256" key="3">
    <source>
        <dbReference type="ARBA" id="ARBA00022833"/>
    </source>
</evidence>
<dbReference type="InterPro" id="IPR001293">
    <property type="entry name" value="Znf_TRAF"/>
</dbReference>
<dbReference type="SUPFAM" id="SSF57850">
    <property type="entry name" value="RING/U-box"/>
    <property type="match status" value="1"/>
</dbReference>
<dbReference type="Gene3D" id="3.30.40.10">
    <property type="entry name" value="Zinc/RING finger domain, C3HC4 (zinc finger)"/>
    <property type="match status" value="3"/>
</dbReference>
<dbReference type="InterPro" id="IPR001841">
    <property type="entry name" value="Znf_RING"/>
</dbReference>
<feature type="domain" description="TRAF-type" evidence="7">
    <location>
        <begin position="166"/>
        <end position="221"/>
    </location>
</feature>
<evidence type="ECO:0000259" key="6">
    <source>
        <dbReference type="PROSITE" id="PS50089"/>
    </source>
</evidence>
<feature type="zinc finger region" description="TRAF-type" evidence="4">
    <location>
        <begin position="111"/>
        <end position="164"/>
    </location>
</feature>
<feature type="domain" description="TRAF-type" evidence="7">
    <location>
        <begin position="111"/>
        <end position="164"/>
    </location>
</feature>
<dbReference type="SUPFAM" id="SSF52047">
    <property type="entry name" value="RNI-like"/>
    <property type="match status" value="1"/>
</dbReference>
<feature type="domain" description="RING-type" evidence="6">
    <location>
        <begin position="28"/>
        <end position="65"/>
    </location>
</feature>
<keyword evidence="8" id="KW-0675">Receptor</keyword>
<gene>
    <name evidence="8" type="ORF">M0811_01310</name>
</gene>
<evidence type="ECO:0000256" key="5">
    <source>
        <dbReference type="SAM" id="MobiDB-lite"/>
    </source>
</evidence>
<dbReference type="PROSITE" id="PS50089">
    <property type="entry name" value="ZF_RING_2"/>
    <property type="match status" value="1"/>
</dbReference>
<evidence type="ECO:0000256" key="1">
    <source>
        <dbReference type="ARBA" id="ARBA00022723"/>
    </source>
</evidence>
<dbReference type="Pfam" id="PF02176">
    <property type="entry name" value="zf-TRAF"/>
    <property type="match status" value="2"/>
</dbReference>
<evidence type="ECO:0000313" key="9">
    <source>
        <dbReference type="Proteomes" id="UP001149090"/>
    </source>
</evidence>
<accession>A0A9Q0R9U6</accession>
<keyword evidence="9" id="KW-1185">Reference proteome</keyword>
<dbReference type="Pfam" id="PF13923">
    <property type="entry name" value="zf-C3HC4_2"/>
    <property type="match status" value="1"/>
</dbReference>
<evidence type="ECO:0000259" key="7">
    <source>
        <dbReference type="PROSITE" id="PS50145"/>
    </source>
</evidence>
<dbReference type="PROSITE" id="PS50145">
    <property type="entry name" value="ZF_TRAF"/>
    <property type="match status" value="2"/>
</dbReference>
<dbReference type="PANTHER" id="PTHR10131">
    <property type="entry name" value="TNF RECEPTOR ASSOCIATED FACTOR"/>
    <property type="match status" value="1"/>
</dbReference>
<feature type="compositionally biased region" description="Basic residues" evidence="5">
    <location>
        <begin position="545"/>
        <end position="563"/>
    </location>
</feature>
<dbReference type="PANTHER" id="PTHR10131:SF94">
    <property type="entry name" value="TNF RECEPTOR-ASSOCIATED FACTOR 4"/>
    <property type="match status" value="1"/>
</dbReference>
<evidence type="ECO:0000256" key="4">
    <source>
        <dbReference type="PROSITE-ProRule" id="PRU00207"/>
    </source>
</evidence>
<dbReference type="Gene3D" id="3.80.10.10">
    <property type="entry name" value="Ribonuclease Inhibitor"/>
    <property type="match status" value="2"/>
</dbReference>
<dbReference type="Proteomes" id="UP001149090">
    <property type="component" value="Unassembled WGS sequence"/>
</dbReference>
<dbReference type="SMART" id="SM00368">
    <property type="entry name" value="LRR_RI"/>
    <property type="match status" value="3"/>
</dbReference>
<dbReference type="SUPFAM" id="SSF49599">
    <property type="entry name" value="TRAF domain-like"/>
    <property type="match status" value="2"/>
</dbReference>
<organism evidence="8 9">
    <name type="scientific">Anaeramoeba ignava</name>
    <name type="common">Anaerobic marine amoeba</name>
    <dbReference type="NCBI Taxonomy" id="1746090"/>
    <lineage>
        <taxon>Eukaryota</taxon>
        <taxon>Metamonada</taxon>
        <taxon>Anaeramoebidae</taxon>
        <taxon>Anaeramoeba</taxon>
    </lineage>
</organism>
<dbReference type="Pfam" id="PF00560">
    <property type="entry name" value="LRR_1"/>
    <property type="match status" value="1"/>
</dbReference>
<dbReference type="InterPro" id="IPR032675">
    <property type="entry name" value="LRR_dom_sf"/>
</dbReference>
<dbReference type="GO" id="GO:0008270">
    <property type="term" value="F:zinc ion binding"/>
    <property type="evidence" value="ECO:0007669"/>
    <property type="project" value="UniProtKB-KW"/>
</dbReference>
<protein>
    <submittedName>
        <fullName evidence="8">Tnf receptor associated factor</fullName>
    </submittedName>
</protein>
<dbReference type="EMBL" id="JAPDFW010000081">
    <property type="protein sequence ID" value="KAJ5072296.1"/>
    <property type="molecule type" value="Genomic_DNA"/>
</dbReference>
<evidence type="ECO:0000256" key="2">
    <source>
        <dbReference type="ARBA" id="ARBA00022771"/>
    </source>
</evidence>
<feature type="zinc finger region" description="TRAF-type" evidence="4">
    <location>
        <begin position="166"/>
        <end position="221"/>
    </location>
</feature>
<name>A0A9Q0R9U6_ANAIG</name>
<keyword evidence="1 4" id="KW-0479">Metal-binding</keyword>
<dbReference type="InterPro" id="IPR013083">
    <property type="entry name" value="Znf_RING/FYVE/PHD"/>
</dbReference>
<keyword evidence="3 4" id="KW-0862">Zinc</keyword>
<sequence length="563" mass="64519">MQKNENLEINEYFEYVDPIDKISPSLICKICMLPFVDPVVSDCKHTFCAKCFESAKKSNQKCPVCGEELKITENNTLHEVFKNMVDGLLIKCPNHIKSCEHICARNEIKEHLKQCPFQEVTCENEGCEEKILRKDQEKHNEICAFKLVDCPQKCGAKLQLSQVEEHLKTECKRTPIQCELCKEWVPKEEIEDHMENECRQKIIKCPHYASGCNTELKRQEMMNHLQNDCPYEKIKGLSQLHNQLIDEVLFQQKQIDALVLQIEQFKELCFFRDMEAKNNENTSQNENTITQSGARTPVFGRLNRDKANETPKNLQLTSLSKELLLRILHLLEKKHLILFAMTSKFSTEISFHPSLWKNIDLSNQPFTTCEQFFAVLKQHPKVEALDLSSVLRKLEDKGQVINYVTRLQNLKKLNLSNNYLSAADTQILADSLKDSRNLTSLDLSWNFMSSSNKTIAQAVENNTSLKYLNMTQNYVRDDTALEFARILDNNSSLITLNLSANLIRKKGGEALVKAFQKSQSLCELNISSNKVGAGIENQILEIQKSKSKSKSKSISKSNSKSKI</sequence>
<evidence type="ECO:0000313" key="8">
    <source>
        <dbReference type="EMBL" id="KAJ5072296.1"/>
    </source>
</evidence>